<keyword evidence="1" id="KW-0614">Plasmid</keyword>
<name>A0A2Z4YU06_RHILE</name>
<evidence type="ECO:0000313" key="1">
    <source>
        <dbReference type="EMBL" id="AXA44947.1"/>
    </source>
</evidence>
<dbReference type="EMBL" id="CP030764">
    <property type="protein sequence ID" value="AXA44947.1"/>
    <property type="molecule type" value="Genomic_DNA"/>
</dbReference>
<sequence length="41" mass="4723">MTGPSSWFRKSLRPAYEKLHRTVSFTVPANIKETTGDELDR</sequence>
<geneLocation type="plasmid" evidence="1 2">
    <name>unnamed4</name>
</geneLocation>
<protein>
    <submittedName>
        <fullName evidence="1">Uncharacterized protein</fullName>
    </submittedName>
</protein>
<dbReference type="AlphaFoldDB" id="A0A2Z4YU06"/>
<accession>A0A2Z4YU06</accession>
<dbReference type="Proteomes" id="UP000251166">
    <property type="component" value="Plasmid unnamed4"/>
</dbReference>
<evidence type="ECO:0000313" key="2">
    <source>
        <dbReference type="Proteomes" id="UP000251166"/>
    </source>
</evidence>
<reference evidence="1 2" key="1">
    <citation type="submission" date="2018-07" db="EMBL/GenBank/DDBJ databases">
        <title>Rhizobium leguminosarum strain:ATCC 14479 Genome sequencing and assembly.</title>
        <authorList>
            <person name="Chakraborty R."/>
        </authorList>
    </citation>
    <scope>NUCLEOTIDE SEQUENCE [LARGE SCALE GENOMIC DNA]</scope>
    <source>
        <strain evidence="1 2">ATCC 14479</strain>
        <plasmid evidence="2">Plasmid unnamed4</plasmid>
    </source>
</reference>
<gene>
    <name evidence="1" type="ORF">DLJ82_6977</name>
</gene>
<proteinExistence type="predicted"/>
<organism evidence="1 2">
    <name type="scientific">Rhizobium leguminosarum</name>
    <dbReference type="NCBI Taxonomy" id="384"/>
    <lineage>
        <taxon>Bacteria</taxon>
        <taxon>Pseudomonadati</taxon>
        <taxon>Pseudomonadota</taxon>
        <taxon>Alphaproteobacteria</taxon>
        <taxon>Hyphomicrobiales</taxon>
        <taxon>Rhizobiaceae</taxon>
        <taxon>Rhizobium/Agrobacterium group</taxon>
        <taxon>Rhizobium</taxon>
    </lineage>
</organism>